<name>A0A7V4WU82_CALAY</name>
<dbReference type="Proteomes" id="UP000885779">
    <property type="component" value="Unassembled WGS sequence"/>
</dbReference>
<dbReference type="EMBL" id="DRQG01000004">
    <property type="protein sequence ID" value="HGY54137.1"/>
    <property type="molecule type" value="Genomic_DNA"/>
</dbReference>
<gene>
    <name evidence="2" type="ORF">ENK44_00410</name>
</gene>
<evidence type="ECO:0008006" key="3">
    <source>
        <dbReference type="Google" id="ProtNLM"/>
    </source>
</evidence>
<comment type="caution">
    <text evidence="2">The sequence shown here is derived from an EMBL/GenBank/DDBJ whole genome shotgun (WGS) entry which is preliminary data.</text>
</comment>
<feature type="signal peptide" evidence="1">
    <location>
        <begin position="1"/>
        <end position="19"/>
    </location>
</feature>
<accession>A0A7V4WU82</accession>
<sequence length="224" mass="25636">MMLYLFAAFLLFIFSSCQKDDLTVDSPPSDGEDSTQYIYSGDGSTIIPAAKGNYWVYVDSAFDDSTVSVQFDTLLITGCDTLNNTKVWLPTYDSYVSFYLQPNFYLRNDSVFIMGATNLPNSYMEQLRFIPPPPDTVWYNVWFGDVGTNAWCIKKDEIFATPASNFNGYGYYSIRADLRKWDIVIIVPEVGIVGFFSVQEDSNGQEVYLRKIRLVSYHIERRTN</sequence>
<organism evidence="2">
    <name type="scientific">Caldithrix abyssi</name>
    <dbReference type="NCBI Taxonomy" id="187145"/>
    <lineage>
        <taxon>Bacteria</taxon>
        <taxon>Pseudomonadati</taxon>
        <taxon>Calditrichota</taxon>
        <taxon>Calditrichia</taxon>
        <taxon>Calditrichales</taxon>
        <taxon>Calditrichaceae</taxon>
        <taxon>Caldithrix</taxon>
    </lineage>
</organism>
<dbReference type="AlphaFoldDB" id="A0A7V4WU82"/>
<evidence type="ECO:0000256" key="1">
    <source>
        <dbReference type="SAM" id="SignalP"/>
    </source>
</evidence>
<reference evidence="2" key="1">
    <citation type="journal article" date="2020" name="mSystems">
        <title>Genome- and Community-Level Interaction Insights into Carbon Utilization and Element Cycling Functions of Hydrothermarchaeota in Hydrothermal Sediment.</title>
        <authorList>
            <person name="Zhou Z."/>
            <person name="Liu Y."/>
            <person name="Xu W."/>
            <person name="Pan J."/>
            <person name="Luo Z.H."/>
            <person name="Li M."/>
        </authorList>
    </citation>
    <scope>NUCLEOTIDE SEQUENCE [LARGE SCALE GENOMIC DNA]</scope>
    <source>
        <strain evidence="2">HyVt-577</strain>
    </source>
</reference>
<evidence type="ECO:0000313" key="2">
    <source>
        <dbReference type="EMBL" id="HGY54137.1"/>
    </source>
</evidence>
<proteinExistence type="predicted"/>
<keyword evidence="1" id="KW-0732">Signal</keyword>
<protein>
    <recommendedName>
        <fullName evidence="3">DUF4185 domain-containing protein</fullName>
    </recommendedName>
</protein>
<feature type="chain" id="PRO_5030538819" description="DUF4185 domain-containing protein" evidence="1">
    <location>
        <begin position="20"/>
        <end position="224"/>
    </location>
</feature>